<dbReference type="SUPFAM" id="SSF46785">
    <property type="entry name" value="Winged helix' DNA-binding domain"/>
    <property type="match status" value="1"/>
</dbReference>
<dbReference type="InterPro" id="IPR002577">
    <property type="entry name" value="HTH_HxlR"/>
</dbReference>
<reference evidence="5" key="1">
    <citation type="journal article" date="2020" name="mSystems">
        <title>Genome- and Community-Level Interaction Insights into Carbon Utilization and Element Cycling Functions of Hydrothermarchaeota in Hydrothermal Sediment.</title>
        <authorList>
            <person name="Zhou Z."/>
            <person name="Liu Y."/>
            <person name="Xu W."/>
            <person name="Pan J."/>
            <person name="Luo Z.H."/>
            <person name="Li M."/>
        </authorList>
    </citation>
    <scope>NUCLEOTIDE SEQUENCE [LARGE SCALE GENOMIC DNA]</scope>
    <source>
        <strain evidence="5">HyVt-538</strain>
    </source>
</reference>
<dbReference type="PROSITE" id="PS51118">
    <property type="entry name" value="HTH_HXLR"/>
    <property type="match status" value="1"/>
</dbReference>
<dbReference type="Pfam" id="PF01638">
    <property type="entry name" value="HxlR"/>
    <property type="match status" value="1"/>
</dbReference>
<evidence type="ECO:0000256" key="2">
    <source>
        <dbReference type="ARBA" id="ARBA00023125"/>
    </source>
</evidence>
<accession>A0A7V5U147</accession>
<dbReference type="CDD" id="cd00090">
    <property type="entry name" value="HTH_ARSR"/>
    <property type="match status" value="1"/>
</dbReference>
<dbReference type="PANTHER" id="PTHR33204">
    <property type="entry name" value="TRANSCRIPTIONAL REGULATOR, MARR FAMILY"/>
    <property type="match status" value="1"/>
</dbReference>
<dbReference type="InterPro" id="IPR036388">
    <property type="entry name" value="WH-like_DNA-bd_sf"/>
</dbReference>
<protein>
    <submittedName>
        <fullName evidence="5">Transcriptional regulator</fullName>
    </submittedName>
</protein>
<evidence type="ECO:0000256" key="3">
    <source>
        <dbReference type="ARBA" id="ARBA00023163"/>
    </source>
</evidence>
<comment type="caution">
    <text evidence="5">The sequence shown here is derived from an EMBL/GenBank/DDBJ whole genome shotgun (WGS) entry which is preliminary data.</text>
</comment>
<feature type="non-terminal residue" evidence="5">
    <location>
        <position position="1"/>
    </location>
</feature>
<keyword evidence="3" id="KW-0804">Transcription</keyword>
<keyword evidence="2" id="KW-0238">DNA-binding</keyword>
<dbReference type="Proteomes" id="UP000885806">
    <property type="component" value="Unassembled WGS sequence"/>
</dbReference>
<organism evidence="5">
    <name type="scientific">Hellea balneolensis</name>
    <dbReference type="NCBI Taxonomy" id="287478"/>
    <lineage>
        <taxon>Bacteria</taxon>
        <taxon>Pseudomonadati</taxon>
        <taxon>Pseudomonadota</taxon>
        <taxon>Alphaproteobacteria</taxon>
        <taxon>Maricaulales</taxon>
        <taxon>Robiginitomaculaceae</taxon>
        <taxon>Hellea</taxon>
    </lineage>
</organism>
<dbReference type="AlphaFoldDB" id="A0A7V5U147"/>
<evidence type="ECO:0000313" key="5">
    <source>
        <dbReference type="EMBL" id="HHI88690.1"/>
    </source>
</evidence>
<evidence type="ECO:0000256" key="1">
    <source>
        <dbReference type="ARBA" id="ARBA00023015"/>
    </source>
</evidence>
<gene>
    <name evidence="5" type="ORF">ENK01_01940</name>
</gene>
<dbReference type="GO" id="GO:0003677">
    <property type="term" value="F:DNA binding"/>
    <property type="evidence" value="ECO:0007669"/>
    <property type="project" value="UniProtKB-KW"/>
</dbReference>
<dbReference type="EMBL" id="DROP01000131">
    <property type="protein sequence ID" value="HHI88690.1"/>
    <property type="molecule type" value="Genomic_DNA"/>
</dbReference>
<dbReference type="InterPro" id="IPR036390">
    <property type="entry name" value="WH_DNA-bd_sf"/>
</dbReference>
<dbReference type="PANTHER" id="PTHR33204:SF36">
    <property type="entry name" value="TRANSCRIPTIONAL REGULATORY PROTEIN"/>
    <property type="match status" value="1"/>
</dbReference>
<name>A0A7V5U147_9PROT</name>
<evidence type="ECO:0000259" key="4">
    <source>
        <dbReference type="PROSITE" id="PS51118"/>
    </source>
</evidence>
<dbReference type="Gene3D" id="1.10.10.10">
    <property type="entry name" value="Winged helix-like DNA-binding domain superfamily/Winged helix DNA-binding domain"/>
    <property type="match status" value="1"/>
</dbReference>
<keyword evidence="1" id="KW-0805">Transcription regulation</keyword>
<dbReference type="GO" id="GO:0006355">
    <property type="term" value="P:regulation of DNA-templated transcription"/>
    <property type="evidence" value="ECO:0007669"/>
    <property type="project" value="UniProtKB-ARBA"/>
</dbReference>
<proteinExistence type="predicted"/>
<feature type="domain" description="HTH hxlR-type" evidence="4">
    <location>
        <begin position="7"/>
        <end position="104"/>
    </location>
</feature>
<sequence>DLVEEKSSLAVALDIVGDKWSLMILSGCFTGVCRFNQFERYLGINRNLLSSRLDKLVKYGLIKRHRYQKSPPRDEYRITDIGKALRPVIVGLADWGQAHYTKDDAPLEIIHKDCGGHVHLRVCCKACDKELKAGEVETRLRKGAGEVSKQVYAQMYPDKCKVNSG</sequence>
<dbReference type="InterPro" id="IPR011991">
    <property type="entry name" value="ArsR-like_HTH"/>
</dbReference>